<keyword evidence="1" id="KW-0812">Transmembrane</keyword>
<reference evidence="3" key="1">
    <citation type="submission" date="2021-01" db="EMBL/GenBank/DDBJ databases">
        <title>Modified the classification status of verrucomicrobia.</title>
        <authorList>
            <person name="Feng X."/>
        </authorList>
    </citation>
    <scope>NUCLEOTIDE SEQUENCE</scope>
    <source>
        <strain evidence="3">KCTC 13126</strain>
    </source>
</reference>
<feature type="transmembrane region" description="Helical" evidence="1">
    <location>
        <begin position="7"/>
        <end position="28"/>
    </location>
</feature>
<name>A0A934S2G9_9BACT</name>
<evidence type="ECO:0000313" key="3">
    <source>
        <dbReference type="EMBL" id="MBK1880648.1"/>
    </source>
</evidence>
<gene>
    <name evidence="3" type="ORF">JIN87_27425</name>
</gene>
<proteinExistence type="predicted"/>
<keyword evidence="4" id="KW-1185">Reference proteome</keyword>
<feature type="transmembrane region" description="Helical" evidence="1">
    <location>
        <begin position="51"/>
        <end position="68"/>
    </location>
</feature>
<sequence length="136" mass="15355">MPNRTKLFYLAVSLAGIAFLVFTVWIIHEANIGRDNILFKTVRATPHGDKIGHVLLAGFLTLVLNFFLRNRAFTLRKLILPWGSLAVFAIAVIEEASQYFLPTRSLDIKDALANLLGIILFSIPAILSRRRSHQKR</sequence>
<dbReference type="Pfam" id="PF04892">
    <property type="entry name" value="VanZ"/>
    <property type="match status" value="1"/>
</dbReference>
<dbReference type="Proteomes" id="UP000617628">
    <property type="component" value="Unassembled WGS sequence"/>
</dbReference>
<evidence type="ECO:0000313" key="4">
    <source>
        <dbReference type="Proteomes" id="UP000617628"/>
    </source>
</evidence>
<dbReference type="InterPro" id="IPR006976">
    <property type="entry name" value="VanZ-like"/>
</dbReference>
<feature type="transmembrane region" description="Helical" evidence="1">
    <location>
        <begin position="111"/>
        <end position="127"/>
    </location>
</feature>
<feature type="domain" description="VanZ-like" evidence="2">
    <location>
        <begin position="26"/>
        <end position="122"/>
    </location>
</feature>
<dbReference type="EMBL" id="JAENIL010000110">
    <property type="protein sequence ID" value="MBK1880648.1"/>
    <property type="molecule type" value="Genomic_DNA"/>
</dbReference>
<keyword evidence="1" id="KW-0472">Membrane</keyword>
<organism evidence="3 4">
    <name type="scientific">Pelagicoccus mobilis</name>
    <dbReference type="NCBI Taxonomy" id="415221"/>
    <lineage>
        <taxon>Bacteria</taxon>
        <taxon>Pseudomonadati</taxon>
        <taxon>Verrucomicrobiota</taxon>
        <taxon>Opitutia</taxon>
        <taxon>Puniceicoccales</taxon>
        <taxon>Pelagicoccaceae</taxon>
        <taxon>Pelagicoccus</taxon>
    </lineage>
</organism>
<evidence type="ECO:0000259" key="2">
    <source>
        <dbReference type="Pfam" id="PF04892"/>
    </source>
</evidence>
<keyword evidence="1" id="KW-1133">Transmembrane helix</keyword>
<feature type="transmembrane region" description="Helical" evidence="1">
    <location>
        <begin position="80"/>
        <end position="99"/>
    </location>
</feature>
<protein>
    <submittedName>
        <fullName evidence="3">VanZ family protein</fullName>
    </submittedName>
</protein>
<dbReference type="NCBIfam" id="NF037970">
    <property type="entry name" value="vanZ_1"/>
    <property type="match status" value="1"/>
</dbReference>
<dbReference type="AlphaFoldDB" id="A0A934S2G9"/>
<accession>A0A934S2G9</accession>
<dbReference type="RefSeq" id="WP_200359837.1">
    <property type="nucleotide sequence ID" value="NZ_JAENIL010000110.1"/>
</dbReference>
<dbReference type="PANTHER" id="PTHR28008">
    <property type="entry name" value="DOMAIN PROTEIN, PUTATIVE (AFU_ORTHOLOGUE AFUA_3G10980)-RELATED"/>
    <property type="match status" value="1"/>
</dbReference>
<comment type="caution">
    <text evidence="3">The sequence shown here is derived from an EMBL/GenBank/DDBJ whole genome shotgun (WGS) entry which is preliminary data.</text>
</comment>
<dbReference type="PANTHER" id="PTHR28008:SF1">
    <property type="entry name" value="DOMAIN PROTEIN, PUTATIVE (AFU_ORTHOLOGUE AFUA_3G10980)-RELATED"/>
    <property type="match status" value="1"/>
</dbReference>
<evidence type="ECO:0000256" key="1">
    <source>
        <dbReference type="SAM" id="Phobius"/>
    </source>
</evidence>